<dbReference type="Gene3D" id="4.10.1240.10">
    <property type="entry name" value="GPCR, family 2, extracellular hormone receptor domain"/>
    <property type="match status" value="1"/>
</dbReference>
<evidence type="ECO:0000259" key="3">
    <source>
        <dbReference type="PROSITE" id="PS50127"/>
    </source>
</evidence>
<reference evidence="6" key="1">
    <citation type="journal article" date="2013" name="Nat. Genet.">
        <title>The draft genomes of soft-shell turtle and green sea turtle yield insights into the development and evolution of the turtle-specific body plan.</title>
        <authorList>
            <person name="Wang Z."/>
            <person name="Pascual-Anaya J."/>
            <person name="Zadissa A."/>
            <person name="Li W."/>
            <person name="Niimura Y."/>
            <person name="Huang Z."/>
            <person name="Li C."/>
            <person name="White S."/>
            <person name="Xiong Z."/>
            <person name="Fang D."/>
            <person name="Wang B."/>
            <person name="Ming Y."/>
            <person name="Chen Y."/>
            <person name="Zheng Y."/>
            <person name="Kuraku S."/>
            <person name="Pignatelli M."/>
            <person name="Herrero J."/>
            <person name="Beal K."/>
            <person name="Nozawa M."/>
            <person name="Li Q."/>
            <person name="Wang J."/>
            <person name="Zhang H."/>
            <person name="Yu L."/>
            <person name="Shigenobu S."/>
            <person name="Wang J."/>
            <person name="Liu J."/>
            <person name="Flicek P."/>
            <person name="Searle S."/>
            <person name="Wang J."/>
            <person name="Kuratani S."/>
            <person name="Yin Y."/>
            <person name="Aken B."/>
            <person name="Zhang G."/>
            <person name="Irie N."/>
        </authorList>
    </citation>
    <scope>NUCLEOTIDE SEQUENCE [LARGE SCALE GENOMIC DNA]</scope>
</reference>
<evidence type="ECO:0000313" key="5">
    <source>
        <dbReference type="EMBL" id="EMP35758.1"/>
    </source>
</evidence>
<dbReference type="PANTHER" id="PTHR24068">
    <property type="entry name" value="UBIQUITIN-CONJUGATING ENZYME E2"/>
    <property type="match status" value="1"/>
</dbReference>
<dbReference type="InterPro" id="IPR036445">
    <property type="entry name" value="GPCR_2_extracell_dom_sf"/>
</dbReference>
<evidence type="ECO:0000259" key="4">
    <source>
        <dbReference type="PROSITE" id="PS50227"/>
    </source>
</evidence>
<protein>
    <submittedName>
        <fullName evidence="5">Ubiquitin-conjugating enzyme E2 variant 1</fullName>
    </submittedName>
</protein>
<keyword evidence="6" id="KW-1185">Reference proteome</keyword>
<keyword evidence="2" id="KW-1015">Disulfide bond</keyword>
<dbReference type="InterPro" id="IPR016135">
    <property type="entry name" value="UBQ-conjugating_enzyme/RWD"/>
</dbReference>
<dbReference type="EMBL" id="KB527578">
    <property type="protein sequence ID" value="EMP35758.1"/>
    <property type="molecule type" value="Genomic_DNA"/>
</dbReference>
<dbReference type="Gene3D" id="3.10.110.10">
    <property type="entry name" value="Ubiquitin Conjugating Enzyme"/>
    <property type="match status" value="1"/>
</dbReference>
<proteinExistence type="predicted"/>
<dbReference type="SUPFAM" id="SSF54495">
    <property type="entry name" value="UBC-like"/>
    <property type="match status" value="1"/>
</dbReference>
<dbReference type="GO" id="GO:0016020">
    <property type="term" value="C:membrane"/>
    <property type="evidence" value="ECO:0007669"/>
    <property type="project" value="InterPro"/>
</dbReference>
<feature type="domain" description="G-protein coupled receptors family 2 profile 1" evidence="4">
    <location>
        <begin position="95"/>
        <end position="135"/>
    </location>
</feature>
<organism evidence="5 6">
    <name type="scientific">Chelonia mydas</name>
    <name type="common">Green sea-turtle</name>
    <name type="synonym">Chelonia agassizi</name>
    <dbReference type="NCBI Taxonomy" id="8469"/>
    <lineage>
        <taxon>Eukaryota</taxon>
        <taxon>Metazoa</taxon>
        <taxon>Chordata</taxon>
        <taxon>Craniata</taxon>
        <taxon>Vertebrata</taxon>
        <taxon>Euteleostomi</taxon>
        <taxon>Archelosauria</taxon>
        <taxon>Testudinata</taxon>
        <taxon>Testudines</taxon>
        <taxon>Cryptodira</taxon>
        <taxon>Durocryptodira</taxon>
        <taxon>Americhelydia</taxon>
        <taxon>Chelonioidea</taxon>
        <taxon>Cheloniidae</taxon>
        <taxon>Chelonia</taxon>
    </lineage>
</organism>
<evidence type="ECO:0000313" key="6">
    <source>
        <dbReference type="Proteomes" id="UP000031443"/>
    </source>
</evidence>
<name>M7BUK2_CHEMY</name>
<dbReference type="InterPro" id="IPR000608">
    <property type="entry name" value="UBC"/>
</dbReference>
<dbReference type="AlphaFoldDB" id="M7BUK2"/>
<dbReference type="PROSITE" id="PS50227">
    <property type="entry name" value="G_PROTEIN_RECEP_F2_3"/>
    <property type="match status" value="1"/>
</dbReference>
<dbReference type="InterPro" id="IPR003290">
    <property type="entry name" value="GPCR_2_GLP1/glucagon_rcpt"/>
</dbReference>
<keyword evidence="1" id="KW-0732">Signal</keyword>
<dbReference type="SUPFAM" id="SSF111418">
    <property type="entry name" value="Hormone receptor domain"/>
    <property type="match status" value="1"/>
</dbReference>
<dbReference type="PROSITE" id="PS50127">
    <property type="entry name" value="UBC_2"/>
    <property type="match status" value="1"/>
</dbReference>
<dbReference type="Pfam" id="PF00179">
    <property type="entry name" value="UQ_con"/>
    <property type="match status" value="1"/>
</dbReference>
<dbReference type="STRING" id="8469.M7BUK2"/>
<evidence type="ECO:0000256" key="2">
    <source>
        <dbReference type="ARBA" id="ARBA00023157"/>
    </source>
</evidence>
<dbReference type="InterPro" id="IPR001879">
    <property type="entry name" value="GPCR_2_extracellular_dom"/>
</dbReference>
<evidence type="ECO:0000256" key="1">
    <source>
        <dbReference type="ARBA" id="ARBA00022729"/>
    </source>
</evidence>
<dbReference type="GO" id="GO:0004967">
    <property type="term" value="F:glucagon receptor activity"/>
    <property type="evidence" value="ECO:0007669"/>
    <property type="project" value="InterPro"/>
</dbReference>
<dbReference type="Proteomes" id="UP000031443">
    <property type="component" value="Unassembled WGS sequence"/>
</dbReference>
<accession>M7BUK2</accession>
<gene>
    <name evidence="5" type="ORF">UY3_06995</name>
</gene>
<feature type="domain" description="UBC core" evidence="3">
    <location>
        <begin position="1"/>
        <end position="56"/>
    </location>
</feature>
<sequence>MTLTRWTGMIIGPPRTIYENRIYSLKIECGPKYPEAPPFVRFVTKINMNGVNSSNGVGVCEAAGLALKVPETFLLQSAYGSLAEVMQKWKEYQLQCLKYLYEMPPLVAEGKFCSRTLDDYACWPDGLPGTYVNVSQLQDFLHLPLNICYWLLIWCKNSCFPNLCSEAVAIADAVESVTRCSCWG</sequence>
<dbReference type="PRINTS" id="PR01353">
    <property type="entry name" value="GLUCAGNFAMLY"/>
</dbReference>